<dbReference type="AlphaFoldDB" id="A0A9W7XM88"/>
<accession>A0A9W7XM88</accession>
<proteinExistence type="predicted"/>
<dbReference type="Proteomes" id="UP001145021">
    <property type="component" value="Unassembled WGS sequence"/>
</dbReference>
<evidence type="ECO:0000313" key="1">
    <source>
        <dbReference type="EMBL" id="KAJ1646419.1"/>
    </source>
</evidence>
<gene>
    <name evidence="1" type="ORF">LPJ64_002114</name>
</gene>
<protein>
    <recommendedName>
        <fullName evidence="3">Arrestin-like N-terminal domain-containing protein</fullName>
    </recommendedName>
</protein>
<comment type="caution">
    <text evidence="1">The sequence shown here is derived from an EMBL/GenBank/DDBJ whole genome shotgun (WGS) entry which is preliminary data.</text>
</comment>
<dbReference type="Gene3D" id="2.60.40.640">
    <property type="match status" value="1"/>
</dbReference>
<name>A0A9W7XM88_9FUNG</name>
<keyword evidence="2" id="KW-1185">Reference proteome</keyword>
<organism evidence="1 2">
    <name type="scientific">Coemansia asiatica</name>
    <dbReference type="NCBI Taxonomy" id="1052880"/>
    <lineage>
        <taxon>Eukaryota</taxon>
        <taxon>Fungi</taxon>
        <taxon>Fungi incertae sedis</taxon>
        <taxon>Zoopagomycota</taxon>
        <taxon>Kickxellomycotina</taxon>
        <taxon>Kickxellomycetes</taxon>
        <taxon>Kickxellales</taxon>
        <taxon>Kickxellaceae</taxon>
        <taxon>Coemansia</taxon>
    </lineage>
</organism>
<evidence type="ECO:0008006" key="3">
    <source>
        <dbReference type="Google" id="ProtNLM"/>
    </source>
</evidence>
<sequence>MMFLPSLRMFTLGDVVMQGPPGECPGYIFSGRVIVKINVPISIRKLEVVFHRWLSLKRATRRAGEQRVAYKDVLYVGSQEPMGASAWGRGEYEFFFQMVLPGHLCETMYTEHKRVAYEVRATLTTDGSLGTARRSAAEAVAVKRVPYFGAVWESIANDMVHVTAVWRSRIEMCALGCSRVQRDDQPLRVRGVVRALEKGFRLVRVGFILEERTRTRLGGASGGVKCTSSVAACRYLRARDGVHGDWHGALIVDQMAFDVELKIPKAYGKIQYDVKHGSVTVSHRLAFVVAVVDQLGHRTSLRLFTPLHIMPHDWIDSGDELPSYMSSFGDRVLLRAETQSCAVPLGHVETPSHVDSHSHSHSHSSEWAPLGSDIVDQARGLGLSWSWSSPRLEETAEHQDTEDTLARRPAGTCSVQVAQATMTHNSELQ</sequence>
<dbReference type="InterPro" id="IPR014752">
    <property type="entry name" value="Arrestin-like_C"/>
</dbReference>
<dbReference type="EMBL" id="JANBOH010000062">
    <property type="protein sequence ID" value="KAJ1646419.1"/>
    <property type="molecule type" value="Genomic_DNA"/>
</dbReference>
<evidence type="ECO:0000313" key="2">
    <source>
        <dbReference type="Proteomes" id="UP001145021"/>
    </source>
</evidence>
<reference evidence="1" key="1">
    <citation type="submission" date="2022-07" db="EMBL/GenBank/DDBJ databases">
        <title>Phylogenomic reconstructions and comparative analyses of Kickxellomycotina fungi.</title>
        <authorList>
            <person name="Reynolds N.K."/>
            <person name="Stajich J.E."/>
            <person name="Barry K."/>
            <person name="Grigoriev I.V."/>
            <person name="Crous P."/>
            <person name="Smith M.E."/>
        </authorList>
    </citation>
    <scope>NUCLEOTIDE SEQUENCE</scope>
    <source>
        <strain evidence="1">NBRC 105413</strain>
    </source>
</reference>